<comment type="caution">
    <text evidence="2">The sequence shown here is derived from an EMBL/GenBank/DDBJ whole genome shotgun (WGS) entry which is preliminary data.</text>
</comment>
<dbReference type="RefSeq" id="WP_219531328.1">
    <property type="nucleotide sequence ID" value="NZ_JAHKRM010000011.1"/>
</dbReference>
<sequence>MTPVDENVSCESCGMPMNSAEDHAPGHPESTWCRLCSKPDGALQDFDERFERMVQWQTQRTGQPRAEAEEATRAYMRTMPAWRGHPRLVP</sequence>
<evidence type="ECO:0000313" key="2">
    <source>
        <dbReference type="EMBL" id="MFD1542352.1"/>
    </source>
</evidence>
<evidence type="ECO:0000259" key="1">
    <source>
        <dbReference type="Pfam" id="PF12674"/>
    </source>
</evidence>
<gene>
    <name evidence="2" type="ORF">ACFSJ0_35235</name>
</gene>
<keyword evidence="3" id="KW-1185">Reference proteome</keyword>
<accession>A0ABW4GHX1</accession>
<dbReference type="Proteomes" id="UP001597097">
    <property type="component" value="Unassembled WGS sequence"/>
</dbReference>
<protein>
    <submittedName>
        <fullName evidence="2">Zinc ribbon domain-containing protein</fullName>
    </submittedName>
</protein>
<dbReference type="EMBL" id="JBHUCM010000031">
    <property type="protein sequence ID" value="MFD1542352.1"/>
    <property type="molecule type" value="Genomic_DNA"/>
</dbReference>
<proteinExistence type="predicted"/>
<organism evidence="2 3">
    <name type="scientific">Nonomuraea guangzhouensis</name>
    <dbReference type="NCBI Taxonomy" id="1291555"/>
    <lineage>
        <taxon>Bacteria</taxon>
        <taxon>Bacillati</taxon>
        <taxon>Actinomycetota</taxon>
        <taxon>Actinomycetes</taxon>
        <taxon>Streptosporangiales</taxon>
        <taxon>Streptosporangiaceae</taxon>
        <taxon>Nonomuraea</taxon>
    </lineage>
</organism>
<feature type="domain" description="Putative zinc ribbon" evidence="1">
    <location>
        <begin position="10"/>
        <end position="83"/>
    </location>
</feature>
<reference evidence="3" key="1">
    <citation type="journal article" date="2019" name="Int. J. Syst. Evol. Microbiol.">
        <title>The Global Catalogue of Microorganisms (GCM) 10K type strain sequencing project: providing services to taxonomists for standard genome sequencing and annotation.</title>
        <authorList>
            <consortium name="The Broad Institute Genomics Platform"/>
            <consortium name="The Broad Institute Genome Sequencing Center for Infectious Disease"/>
            <person name="Wu L."/>
            <person name="Ma J."/>
        </authorList>
    </citation>
    <scope>NUCLEOTIDE SEQUENCE [LARGE SCALE GENOMIC DNA]</scope>
    <source>
        <strain evidence="3">CGMCC 1.15399</strain>
    </source>
</reference>
<dbReference type="Pfam" id="PF12674">
    <property type="entry name" value="Zn_ribbon_2"/>
    <property type="match status" value="1"/>
</dbReference>
<evidence type="ECO:0000313" key="3">
    <source>
        <dbReference type="Proteomes" id="UP001597097"/>
    </source>
</evidence>
<name>A0ABW4GHX1_9ACTN</name>
<dbReference type="InterPro" id="IPR025868">
    <property type="entry name" value="Zn_ribbon_dom_put"/>
</dbReference>